<accession>A0A822YM99</accession>
<proteinExistence type="predicted"/>
<dbReference type="EMBL" id="DUZY01000003">
    <property type="protein sequence ID" value="DAD33730.1"/>
    <property type="molecule type" value="Genomic_DNA"/>
</dbReference>
<dbReference type="AlphaFoldDB" id="A0A822YM99"/>
<keyword evidence="2" id="KW-1185">Reference proteome</keyword>
<dbReference type="Proteomes" id="UP000607653">
    <property type="component" value="Unassembled WGS sequence"/>
</dbReference>
<evidence type="ECO:0000313" key="2">
    <source>
        <dbReference type="Proteomes" id="UP000607653"/>
    </source>
</evidence>
<name>A0A822YM99_NELNU</name>
<gene>
    <name evidence="1" type="ORF">HUJ06_012581</name>
</gene>
<comment type="caution">
    <text evidence="1">The sequence shown here is derived from an EMBL/GenBank/DDBJ whole genome shotgun (WGS) entry which is preliminary data.</text>
</comment>
<protein>
    <submittedName>
        <fullName evidence="1">Uncharacterized protein</fullName>
    </submittedName>
</protein>
<reference evidence="1 2" key="1">
    <citation type="journal article" date="2020" name="Mol. Biol. Evol.">
        <title>Distinct Expression and Methylation Patterns for Genes with Different Fates following a Single Whole-Genome Duplication in Flowering Plants.</title>
        <authorList>
            <person name="Shi T."/>
            <person name="Rahmani R.S."/>
            <person name="Gugger P.F."/>
            <person name="Wang M."/>
            <person name="Li H."/>
            <person name="Zhang Y."/>
            <person name="Li Z."/>
            <person name="Wang Q."/>
            <person name="Van de Peer Y."/>
            <person name="Marchal K."/>
            <person name="Chen J."/>
        </authorList>
    </citation>
    <scope>NUCLEOTIDE SEQUENCE [LARGE SCALE GENOMIC DNA]</scope>
    <source>
        <tissue evidence="1">Leaf</tissue>
    </source>
</reference>
<organism evidence="1 2">
    <name type="scientific">Nelumbo nucifera</name>
    <name type="common">Sacred lotus</name>
    <dbReference type="NCBI Taxonomy" id="4432"/>
    <lineage>
        <taxon>Eukaryota</taxon>
        <taxon>Viridiplantae</taxon>
        <taxon>Streptophyta</taxon>
        <taxon>Embryophyta</taxon>
        <taxon>Tracheophyta</taxon>
        <taxon>Spermatophyta</taxon>
        <taxon>Magnoliopsida</taxon>
        <taxon>Proteales</taxon>
        <taxon>Nelumbonaceae</taxon>
        <taxon>Nelumbo</taxon>
    </lineage>
</organism>
<sequence length="46" mass="5110">MESVSNDAFLSSNNLLLAFKIGKTVIQCQVYLSPSRTQVNHKLASR</sequence>
<evidence type="ECO:0000313" key="1">
    <source>
        <dbReference type="EMBL" id="DAD33730.1"/>
    </source>
</evidence>